<feature type="transmembrane region" description="Helical" evidence="13">
    <location>
        <begin position="170"/>
        <end position="190"/>
    </location>
</feature>
<evidence type="ECO:0000313" key="16">
    <source>
        <dbReference type="Proteomes" id="UP000737402"/>
    </source>
</evidence>
<keyword evidence="9" id="KW-0067">ATP-binding</keyword>
<comment type="subcellular location">
    <subcellularLocation>
        <location evidence="2">Cell membrane</location>
        <topology evidence="2">Multi-pass membrane protein</topology>
    </subcellularLocation>
</comment>
<dbReference type="InterPro" id="IPR036890">
    <property type="entry name" value="HATPase_C_sf"/>
</dbReference>
<feature type="transmembrane region" description="Helical" evidence="13">
    <location>
        <begin position="134"/>
        <end position="158"/>
    </location>
</feature>
<dbReference type="GO" id="GO:0016301">
    <property type="term" value="F:kinase activity"/>
    <property type="evidence" value="ECO:0007669"/>
    <property type="project" value="UniProtKB-KW"/>
</dbReference>
<evidence type="ECO:0000256" key="5">
    <source>
        <dbReference type="ARBA" id="ARBA00022679"/>
    </source>
</evidence>
<gene>
    <name evidence="15" type="ORF">JOC95_003037</name>
</gene>
<evidence type="ECO:0000256" key="11">
    <source>
        <dbReference type="ARBA" id="ARBA00023012"/>
    </source>
</evidence>
<feature type="transmembrane region" description="Helical" evidence="13">
    <location>
        <begin position="40"/>
        <end position="58"/>
    </location>
</feature>
<comment type="catalytic activity">
    <reaction evidence="1">
        <text>ATP + protein L-histidine = ADP + protein N-phospho-L-histidine.</text>
        <dbReference type="EC" id="2.7.13.3"/>
    </reaction>
</comment>
<evidence type="ECO:0000256" key="7">
    <source>
        <dbReference type="ARBA" id="ARBA00022741"/>
    </source>
</evidence>
<keyword evidence="12 13" id="KW-0472">Membrane</keyword>
<evidence type="ECO:0000313" key="15">
    <source>
        <dbReference type="EMBL" id="MBM7621164.1"/>
    </source>
</evidence>
<dbReference type="InterPro" id="IPR011620">
    <property type="entry name" value="Sig_transdc_His_kinase_LytS_TM"/>
</dbReference>
<comment type="caution">
    <text evidence="15">The sequence shown here is derived from an EMBL/GenBank/DDBJ whole genome shotgun (WGS) entry which is preliminary data.</text>
</comment>
<keyword evidence="5" id="KW-0808">Transferase</keyword>
<dbReference type="InterPro" id="IPR003594">
    <property type="entry name" value="HATPase_dom"/>
</dbReference>
<evidence type="ECO:0000256" key="8">
    <source>
        <dbReference type="ARBA" id="ARBA00022777"/>
    </source>
</evidence>
<dbReference type="PRINTS" id="PR00344">
    <property type="entry name" value="BCTRLSENSOR"/>
</dbReference>
<dbReference type="Pfam" id="PF07694">
    <property type="entry name" value="5TM-5TMR_LYT"/>
    <property type="match status" value="1"/>
</dbReference>
<dbReference type="InterPro" id="IPR005467">
    <property type="entry name" value="His_kinase_dom"/>
</dbReference>
<feature type="domain" description="Histidine kinase" evidence="14">
    <location>
        <begin position="219"/>
        <end position="421"/>
    </location>
</feature>
<keyword evidence="6 13" id="KW-0812">Transmembrane</keyword>
<evidence type="ECO:0000256" key="3">
    <source>
        <dbReference type="ARBA" id="ARBA00012438"/>
    </source>
</evidence>
<evidence type="ECO:0000256" key="2">
    <source>
        <dbReference type="ARBA" id="ARBA00004651"/>
    </source>
</evidence>
<accession>A0ABS2P2I9</accession>
<organism evidence="15 16">
    <name type="scientific">Sutcliffiella tianshenii</name>
    <dbReference type="NCBI Taxonomy" id="1463404"/>
    <lineage>
        <taxon>Bacteria</taxon>
        <taxon>Bacillati</taxon>
        <taxon>Bacillota</taxon>
        <taxon>Bacilli</taxon>
        <taxon>Bacillales</taxon>
        <taxon>Bacillaceae</taxon>
        <taxon>Sutcliffiella</taxon>
    </lineage>
</organism>
<dbReference type="Proteomes" id="UP000737402">
    <property type="component" value="Unassembled WGS sequence"/>
</dbReference>
<dbReference type="PROSITE" id="PS50109">
    <property type="entry name" value="HIS_KIN"/>
    <property type="match status" value="1"/>
</dbReference>
<keyword evidence="8 15" id="KW-0418">Kinase</keyword>
<keyword evidence="11" id="KW-0902">Two-component regulatory system</keyword>
<feature type="transmembrane region" description="Helical" evidence="13">
    <location>
        <begin position="100"/>
        <end position="122"/>
    </location>
</feature>
<dbReference type="EMBL" id="JAFBED010000006">
    <property type="protein sequence ID" value="MBM7621164.1"/>
    <property type="molecule type" value="Genomic_DNA"/>
</dbReference>
<dbReference type="RefSeq" id="WP_204417880.1">
    <property type="nucleotide sequence ID" value="NZ_JAFBED010000006.1"/>
</dbReference>
<keyword evidence="10 13" id="KW-1133">Transmembrane helix</keyword>
<dbReference type="PANTHER" id="PTHR43065:SF46">
    <property type="entry name" value="C4-DICARBOXYLATE TRANSPORT SENSOR PROTEIN DCTB"/>
    <property type="match status" value="1"/>
</dbReference>
<evidence type="ECO:0000256" key="6">
    <source>
        <dbReference type="ARBA" id="ARBA00022692"/>
    </source>
</evidence>
<protein>
    <recommendedName>
        <fullName evidence="3">histidine kinase</fullName>
        <ecNumber evidence="3">2.7.13.3</ecNumber>
    </recommendedName>
</protein>
<dbReference type="Pfam" id="PF02518">
    <property type="entry name" value="HATPase_c"/>
    <property type="match status" value="1"/>
</dbReference>
<evidence type="ECO:0000256" key="1">
    <source>
        <dbReference type="ARBA" id="ARBA00000085"/>
    </source>
</evidence>
<evidence type="ECO:0000256" key="13">
    <source>
        <dbReference type="SAM" id="Phobius"/>
    </source>
</evidence>
<evidence type="ECO:0000256" key="12">
    <source>
        <dbReference type="ARBA" id="ARBA00023136"/>
    </source>
</evidence>
<feature type="transmembrane region" description="Helical" evidence="13">
    <location>
        <begin position="70"/>
        <end position="94"/>
    </location>
</feature>
<dbReference type="Gene3D" id="3.30.565.10">
    <property type="entry name" value="Histidine kinase-like ATPase, C-terminal domain"/>
    <property type="match status" value="1"/>
</dbReference>
<evidence type="ECO:0000259" key="14">
    <source>
        <dbReference type="PROSITE" id="PS50109"/>
    </source>
</evidence>
<evidence type="ECO:0000256" key="9">
    <source>
        <dbReference type="ARBA" id="ARBA00022840"/>
    </source>
</evidence>
<keyword evidence="4" id="KW-1003">Cell membrane</keyword>
<proteinExistence type="predicted"/>
<keyword evidence="16" id="KW-1185">Reference proteome</keyword>
<evidence type="ECO:0000256" key="10">
    <source>
        <dbReference type="ARBA" id="ARBA00022989"/>
    </source>
</evidence>
<reference evidence="15 16" key="1">
    <citation type="submission" date="2021-01" db="EMBL/GenBank/DDBJ databases">
        <title>Genomic Encyclopedia of Type Strains, Phase IV (KMG-IV): sequencing the most valuable type-strain genomes for metagenomic binning, comparative biology and taxonomic classification.</title>
        <authorList>
            <person name="Goeker M."/>
        </authorList>
    </citation>
    <scope>NUCLEOTIDE SEQUENCE [LARGE SCALE GENOMIC DNA]</scope>
    <source>
        <strain evidence="15 16">DSM 25879</strain>
    </source>
</reference>
<dbReference type="PANTHER" id="PTHR43065">
    <property type="entry name" value="SENSOR HISTIDINE KINASE"/>
    <property type="match status" value="1"/>
</dbReference>
<keyword evidence="7" id="KW-0547">Nucleotide-binding</keyword>
<feature type="transmembrane region" description="Helical" evidence="13">
    <location>
        <begin position="12"/>
        <end position="28"/>
    </location>
</feature>
<dbReference type="SUPFAM" id="SSF55874">
    <property type="entry name" value="ATPase domain of HSP90 chaperone/DNA topoisomerase II/histidine kinase"/>
    <property type="match status" value="1"/>
</dbReference>
<sequence length="421" mass="47109">MMELNMNIRDVLLNFFLIFTPIFFYQYIVTNYTATKSRLFLGVICGVAAVLCMHYPILSGEGFLWDLRWIALMIAVLYGGTLAGSITATLIIVYRFSLGGLLGSVNVLLVAVVLFVIFILLRTKYFQRSHRSKLLFAVMLAFFTWIVAVSAITAHFMISGNIDYIIQKSLPIFLIMGACYMASSFIYIYFSEEIRNYTRMKENSFQAEKLNLITELSELLSFELKRSLDTTSELLENAQNGSDYHRRASIPKALKEIKKAKKAINGYVNYSSQFSDINPKAPLYQLALEIKDLLTPYSNQKKITIEQLIPESFHVEVDAIRMKQLLLNLVKNAADATPKNGTIKIEAAKRGEKIYIIISDTGIGMSKSQLSNLIDFGASTDNTGIGRGLMVTFHLIQEMGGTLSFNSTVGKGTTVTIKLGA</sequence>
<dbReference type="InterPro" id="IPR004358">
    <property type="entry name" value="Sig_transdc_His_kin-like_C"/>
</dbReference>
<name>A0ABS2P2I9_9BACI</name>
<dbReference type="EC" id="2.7.13.3" evidence="3"/>
<evidence type="ECO:0000256" key="4">
    <source>
        <dbReference type="ARBA" id="ARBA00022475"/>
    </source>
</evidence>
<dbReference type="SMART" id="SM00387">
    <property type="entry name" value="HATPase_c"/>
    <property type="match status" value="1"/>
</dbReference>